<gene>
    <name evidence="4" type="ORF">QBC42DRAFT_261220</name>
</gene>
<proteinExistence type="predicted"/>
<evidence type="ECO:0000256" key="2">
    <source>
        <dbReference type="SAM" id="Phobius"/>
    </source>
</evidence>
<feature type="region of interest" description="Disordered" evidence="1">
    <location>
        <begin position="36"/>
        <end position="55"/>
    </location>
</feature>
<feature type="transmembrane region" description="Helical" evidence="2">
    <location>
        <begin position="68"/>
        <end position="91"/>
    </location>
</feature>
<dbReference type="AlphaFoldDB" id="A0AAV9HXD8"/>
<organism evidence="4 5">
    <name type="scientific">Cladorrhinum samala</name>
    <dbReference type="NCBI Taxonomy" id="585594"/>
    <lineage>
        <taxon>Eukaryota</taxon>
        <taxon>Fungi</taxon>
        <taxon>Dikarya</taxon>
        <taxon>Ascomycota</taxon>
        <taxon>Pezizomycotina</taxon>
        <taxon>Sordariomycetes</taxon>
        <taxon>Sordariomycetidae</taxon>
        <taxon>Sordariales</taxon>
        <taxon>Podosporaceae</taxon>
        <taxon>Cladorrhinum</taxon>
    </lineage>
</organism>
<feature type="domain" description="WSC" evidence="3">
    <location>
        <begin position="143"/>
        <end position="239"/>
    </location>
</feature>
<evidence type="ECO:0000259" key="3">
    <source>
        <dbReference type="PROSITE" id="PS51212"/>
    </source>
</evidence>
<keyword evidence="2" id="KW-0812">Transmembrane</keyword>
<comment type="caution">
    <text evidence="4">The sequence shown here is derived from an EMBL/GenBank/DDBJ whole genome shotgun (WGS) entry which is preliminary data.</text>
</comment>
<sequence>MINDFESNLPIPNHERNHGSGLEVCHCQQMGNQHPWRKAQSEYDDQTDCRHTPEDLDRPKRKLLGLELPIALLTFFLALSVASIIIVGGLLGHKISELEKQVSPFTSLPGTSGSASPAQTSAGTGLGLIAAAQTDTLQVTVPGWTYYGCFYDREDRVLQPGYAYDRDNMTNNFCVQKCAAADASWKYAGTEWRRCFCGESPALLKRAPDWACQTACPGQTKVWEACGGDKFRISVWKKDS</sequence>
<keyword evidence="2" id="KW-0472">Membrane</keyword>
<reference evidence="4" key="1">
    <citation type="journal article" date="2023" name="Mol. Phylogenet. Evol.">
        <title>Genome-scale phylogeny and comparative genomics of the fungal order Sordariales.</title>
        <authorList>
            <person name="Hensen N."/>
            <person name="Bonometti L."/>
            <person name="Westerberg I."/>
            <person name="Brannstrom I.O."/>
            <person name="Guillou S."/>
            <person name="Cros-Aarteil S."/>
            <person name="Calhoun S."/>
            <person name="Haridas S."/>
            <person name="Kuo A."/>
            <person name="Mondo S."/>
            <person name="Pangilinan J."/>
            <person name="Riley R."/>
            <person name="LaButti K."/>
            <person name="Andreopoulos B."/>
            <person name="Lipzen A."/>
            <person name="Chen C."/>
            <person name="Yan M."/>
            <person name="Daum C."/>
            <person name="Ng V."/>
            <person name="Clum A."/>
            <person name="Steindorff A."/>
            <person name="Ohm R.A."/>
            <person name="Martin F."/>
            <person name="Silar P."/>
            <person name="Natvig D.O."/>
            <person name="Lalanne C."/>
            <person name="Gautier V."/>
            <person name="Ament-Velasquez S.L."/>
            <person name="Kruys A."/>
            <person name="Hutchinson M.I."/>
            <person name="Powell A.J."/>
            <person name="Barry K."/>
            <person name="Miller A.N."/>
            <person name="Grigoriev I.V."/>
            <person name="Debuchy R."/>
            <person name="Gladieux P."/>
            <person name="Hiltunen Thoren M."/>
            <person name="Johannesson H."/>
        </authorList>
    </citation>
    <scope>NUCLEOTIDE SEQUENCE</scope>
    <source>
        <strain evidence="4">PSN324</strain>
    </source>
</reference>
<dbReference type="PROSITE" id="PS51212">
    <property type="entry name" value="WSC"/>
    <property type="match status" value="1"/>
</dbReference>
<dbReference type="SMART" id="SM00321">
    <property type="entry name" value="WSC"/>
    <property type="match status" value="1"/>
</dbReference>
<accession>A0AAV9HXD8</accession>
<keyword evidence="2" id="KW-1133">Transmembrane helix</keyword>
<dbReference type="EMBL" id="MU864939">
    <property type="protein sequence ID" value="KAK4465438.1"/>
    <property type="molecule type" value="Genomic_DNA"/>
</dbReference>
<dbReference type="InterPro" id="IPR002889">
    <property type="entry name" value="WSC_carb-bd"/>
</dbReference>
<dbReference type="Pfam" id="PF01822">
    <property type="entry name" value="WSC"/>
    <property type="match status" value="1"/>
</dbReference>
<evidence type="ECO:0000256" key="1">
    <source>
        <dbReference type="SAM" id="MobiDB-lite"/>
    </source>
</evidence>
<reference evidence="4" key="2">
    <citation type="submission" date="2023-06" db="EMBL/GenBank/DDBJ databases">
        <authorList>
            <consortium name="Lawrence Berkeley National Laboratory"/>
            <person name="Mondo S.J."/>
            <person name="Hensen N."/>
            <person name="Bonometti L."/>
            <person name="Westerberg I."/>
            <person name="Brannstrom I.O."/>
            <person name="Guillou S."/>
            <person name="Cros-Aarteil S."/>
            <person name="Calhoun S."/>
            <person name="Haridas S."/>
            <person name="Kuo A."/>
            <person name="Pangilinan J."/>
            <person name="Riley R."/>
            <person name="Labutti K."/>
            <person name="Andreopoulos B."/>
            <person name="Lipzen A."/>
            <person name="Chen C."/>
            <person name="Yanf M."/>
            <person name="Daum C."/>
            <person name="Ng V."/>
            <person name="Clum A."/>
            <person name="Steindorff A."/>
            <person name="Ohm R."/>
            <person name="Martin F."/>
            <person name="Silar P."/>
            <person name="Natvig D."/>
            <person name="Lalanne C."/>
            <person name="Gautier V."/>
            <person name="Ament-Velasquez S.L."/>
            <person name="Kruys A."/>
            <person name="Hutchinson M.I."/>
            <person name="Powell A.J."/>
            <person name="Barry K."/>
            <person name="Miller A.N."/>
            <person name="Grigoriev I.V."/>
            <person name="Debuchy R."/>
            <person name="Gladieux P."/>
            <person name="Thoren M.H."/>
            <person name="Johannesson H."/>
        </authorList>
    </citation>
    <scope>NUCLEOTIDE SEQUENCE</scope>
    <source>
        <strain evidence="4">PSN324</strain>
    </source>
</reference>
<evidence type="ECO:0000313" key="4">
    <source>
        <dbReference type="EMBL" id="KAK4465438.1"/>
    </source>
</evidence>
<keyword evidence="5" id="KW-1185">Reference proteome</keyword>
<dbReference type="Proteomes" id="UP001321749">
    <property type="component" value="Unassembled WGS sequence"/>
</dbReference>
<protein>
    <submittedName>
        <fullName evidence="4">Xylosyltransferase oxt</fullName>
    </submittedName>
</protein>
<name>A0AAV9HXD8_9PEZI</name>
<evidence type="ECO:0000313" key="5">
    <source>
        <dbReference type="Proteomes" id="UP001321749"/>
    </source>
</evidence>